<protein>
    <submittedName>
        <fullName evidence="9">Sodium:proton antiporter</fullName>
    </submittedName>
</protein>
<dbReference type="STRING" id="1220589.CD32_05065"/>
<feature type="transmembrane region" description="Helical" evidence="6">
    <location>
        <begin position="102"/>
        <end position="125"/>
    </location>
</feature>
<evidence type="ECO:0000256" key="3">
    <source>
        <dbReference type="ARBA" id="ARBA00022692"/>
    </source>
</evidence>
<dbReference type="PANTHER" id="PTHR37821:SF1">
    <property type="entry name" value="AMINO ACID TRANSPORTER YUIF-RELATED"/>
    <property type="match status" value="1"/>
</dbReference>
<evidence type="ECO:0000256" key="2">
    <source>
        <dbReference type="ARBA" id="ARBA00022475"/>
    </source>
</evidence>
<feature type="transmembrane region" description="Helical" evidence="6">
    <location>
        <begin position="290"/>
        <end position="312"/>
    </location>
</feature>
<feature type="transmembrane region" description="Helical" evidence="6">
    <location>
        <begin position="259"/>
        <end position="278"/>
    </location>
</feature>
<evidence type="ECO:0000256" key="1">
    <source>
        <dbReference type="ARBA" id="ARBA00004651"/>
    </source>
</evidence>
<dbReference type="eggNOG" id="COG2056">
    <property type="taxonomic scope" value="Bacteria"/>
</dbReference>
<feature type="transmembrane region" description="Helical" evidence="6">
    <location>
        <begin position="146"/>
        <end position="170"/>
    </location>
</feature>
<keyword evidence="5 6" id="KW-0472">Membrane</keyword>
<evidence type="ECO:0000256" key="6">
    <source>
        <dbReference type="SAM" id="Phobius"/>
    </source>
</evidence>
<feature type="domain" description="Na+/H+ antiporter NhaC-like C-terminal" evidence="7">
    <location>
        <begin position="151"/>
        <end position="432"/>
    </location>
</feature>
<dbReference type="OrthoDB" id="9772446at2"/>
<dbReference type="InterPro" id="IPR032813">
    <property type="entry name" value="Na_H_antiport_N"/>
</dbReference>
<evidence type="ECO:0000256" key="5">
    <source>
        <dbReference type="ARBA" id="ARBA00023136"/>
    </source>
</evidence>
<dbReference type="Proteomes" id="UP000030437">
    <property type="component" value="Unassembled WGS sequence"/>
</dbReference>
<proteinExistence type="predicted"/>
<organism evidence="9 10">
    <name type="scientific">Lysinibacillus odysseyi 34hs-1 = NBRC 100172</name>
    <dbReference type="NCBI Taxonomy" id="1220589"/>
    <lineage>
        <taxon>Bacteria</taxon>
        <taxon>Bacillati</taxon>
        <taxon>Bacillota</taxon>
        <taxon>Bacilli</taxon>
        <taxon>Bacillales</taxon>
        <taxon>Bacillaceae</taxon>
        <taxon>Lysinibacillus</taxon>
    </lineage>
</organism>
<feature type="transmembrane region" description="Helical" evidence="6">
    <location>
        <begin position="190"/>
        <end position="212"/>
    </location>
</feature>
<feature type="transmembrane region" description="Helical" evidence="6">
    <location>
        <begin position="324"/>
        <end position="344"/>
    </location>
</feature>
<evidence type="ECO:0000256" key="4">
    <source>
        <dbReference type="ARBA" id="ARBA00022989"/>
    </source>
</evidence>
<gene>
    <name evidence="9" type="ORF">CD32_05065</name>
</gene>
<sequence>MNAVLVAVGIMLVLSLLRINVVLSLTIGAVIGGLAGGLPIMETIDAFVGGLGGGATIALSYGLLGGFALAISRTGIPEVLVGAILKLVQREGDSQKKGLAKALIFFVLLALAIMSQNLIPVHIAFIPLIVPPMIKVMNMLQIDRRLIACILTFGLITPYMFLPYGFGLIYQDIIVTQMGLAGLSVELSDVPKAMAIVALGMAVGLAGAFITYRKPRRYQMIKVQDTEQSEKEIQPRNILFAAVALIASLAVQIPTDSMIIGSLAGIAVLYVTGALKVREADAVLTEGMRMMAFVGFVMISANGFSAVINATGDVEPLVANAMDLFGGNVSITVLAMLVVGLIVTMGIGSSFATIPIIAAIFVPLAVELGLSELAIICLIGTAGVLGDAGSPASDSTLGPTAGLNVDGQHNHIWDTCVPTFIFYNIPQILFGWLAVVFFL</sequence>
<dbReference type="EMBL" id="JPVP01000050">
    <property type="protein sequence ID" value="KGR86709.1"/>
    <property type="molecule type" value="Genomic_DNA"/>
</dbReference>
<evidence type="ECO:0000313" key="9">
    <source>
        <dbReference type="EMBL" id="KGR86709.1"/>
    </source>
</evidence>
<feature type="transmembrane region" description="Helical" evidence="6">
    <location>
        <begin position="46"/>
        <end position="71"/>
    </location>
</feature>
<feature type="transmembrane region" description="Helical" evidence="6">
    <location>
        <begin position="420"/>
        <end position="438"/>
    </location>
</feature>
<dbReference type="Pfam" id="PF13726">
    <property type="entry name" value="Na_H_antiport_2"/>
    <property type="match status" value="1"/>
</dbReference>
<dbReference type="Pfam" id="PF03553">
    <property type="entry name" value="Na_H_antiporter"/>
    <property type="match status" value="1"/>
</dbReference>
<feature type="transmembrane region" description="Helical" evidence="6">
    <location>
        <begin position="233"/>
        <end position="253"/>
    </location>
</feature>
<keyword evidence="4 6" id="KW-1133">Transmembrane helix</keyword>
<dbReference type="InterPro" id="IPR018461">
    <property type="entry name" value="Na/H_Antiport_NhaC-like_C"/>
</dbReference>
<dbReference type="AlphaFoldDB" id="A0A0A3IPL0"/>
<evidence type="ECO:0000313" key="10">
    <source>
        <dbReference type="Proteomes" id="UP000030437"/>
    </source>
</evidence>
<reference evidence="9 10" key="1">
    <citation type="submission" date="2014-02" db="EMBL/GenBank/DDBJ databases">
        <title>Draft genome sequence of Lysinibacillus odysseyi NBRC 100172.</title>
        <authorList>
            <person name="Zhang F."/>
            <person name="Wang G."/>
            <person name="Zhang L."/>
        </authorList>
    </citation>
    <scope>NUCLEOTIDE SEQUENCE [LARGE SCALE GENOMIC DNA]</scope>
    <source>
        <strain evidence="9 10">NBRC 100172</strain>
    </source>
</reference>
<evidence type="ECO:0000259" key="8">
    <source>
        <dbReference type="Pfam" id="PF13726"/>
    </source>
</evidence>
<dbReference type="InterPro" id="IPR052576">
    <property type="entry name" value="AA_Transporter-Related"/>
</dbReference>
<keyword evidence="2" id="KW-1003">Cell membrane</keyword>
<dbReference type="GO" id="GO:0005886">
    <property type="term" value="C:plasma membrane"/>
    <property type="evidence" value="ECO:0007669"/>
    <property type="project" value="UniProtKB-SubCell"/>
</dbReference>
<comment type="caution">
    <text evidence="9">The sequence shown here is derived from an EMBL/GenBank/DDBJ whole genome shotgun (WGS) entry which is preliminary data.</text>
</comment>
<keyword evidence="10" id="KW-1185">Reference proteome</keyword>
<accession>A0A0A3IPL0</accession>
<feature type="transmembrane region" description="Helical" evidence="6">
    <location>
        <begin position="356"/>
        <end position="385"/>
    </location>
</feature>
<feature type="domain" description="Putative Na+/H+ antiporter N-terminal" evidence="8">
    <location>
        <begin position="2"/>
        <end position="87"/>
    </location>
</feature>
<dbReference type="RefSeq" id="WP_036151966.1">
    <property type="nucleotide sequence ID" value="NZ_AVCX01000011.1"/>
</dbReference>
<comment type="subcellular location">
    <subcellularLocation>
        <location evidence="1">Cell membrane</location>
        <topology evidence="1">Multi-pass membrane protein</topology>
    </subcellularLocation>
</comment>
<name>A0A0A3IPL0_9BACI</name>
<feature type="transmembrane region" description="Helical" evidence="6">
    <location>
        <begin position="6"/>
        <end position="34"/>
    </location>
</feature>
<evidence type="ECO:0000259" key="7">
    <source>
        <dbReference type="Pfam" id="PF03553"/>
    </source>
</evidence>
<dbReference type="PANTHER" id="PTHR37821">
    <property type="entry name" value="AMINO ACID TRANSPORTER YUIF-RELATED"/>
    <property type="match status" value="1"/>
</dbReference>
<keyword evidence="3 6" id="KW-0812">Transmembrane</keyword>